<dbReference type="Pfam" id="PF14291">
    <property type="entry name" value="DUF4371"/>
    <property type="match status" value="1"/>
</dbReference>
<reference evidence="4" key="2">
    <citation type="submission" date="2019-10" db="EMBL/GenBank/DDBJ databases">
        <title>A de novo genome assembly of a pear dwarfing rootstock.</title>
        <authorList>
            <person name="Wang F."/>
            <person name="Wang J."/>
            <person name="Li S."/>
            <person name="Zhang Y."/>
            <person name="Fang M."/>
            <person name="Ma L."/>
            <person name="Zhao Y."/>
            <person name="Jiang S."/>
        </authorList>
    </citation>
    <scope>NUCLEOTIDE SEQUENCE [LARGE SCALE GENOMIC DNA]</scope>
</reference>
<reference evidence="3 4" key="1">
    <citation type="submission" date="2019-09" db="EMBL/GenBank/DDBJ databases">
        <authorList>
            <person name="Ou C."/>
        </authorList>
    </citation>
    <scope>NUCLEOTIDE SEQUENCE [LARGE SCALE GENOMIC DNA]</scope>
    <source>
        <strain evidence="3">S2</strain>
        <tissue evidence="3">Leaf</tissue>
    </source>
</reference>
<keyword evidence="1" id="KW-0472">Membrane</keyword>
<dbReference type="AlphaFoldDB" id="A0A5N5GXT4"/>
<protein>
    <submittedName>
        <fullName evidence="3">Zinc finger MYM-type protein 1-like</fullName>
    </submittedName>
</protein>
<keyword evidence="1" id="KW-1133">Transmembrane helix</keyword>
<dbReference type="PANTHER" id="PTHR11697">
    <property type="entry name" value="GENERAL TRANSCRIPTION FACTOR 2-RELATED ZINC FINGER PROTEIN"/>
    <property type="match status" value="1"/>
</dbReference>
<reference evidence="3 4" key="3">
    <citation type="submission" date="2019-11" db="EMBL/GenBank/DDBJ databases">
        <title>A de novo genome assembly of a pear dwarfing rootstock.</title>
        <authorList>
            <person name="Wang F."/>
            <person name="Wang J."/>
            <person name="Li S."/>
            <person name="Zhang Y."/>
            <person name="Fang M."/>
            <person name="Ma L."/>
            <person name="Zhao Y."/>
            <person name="Jiang S."/>
        </authorList>
    </citation>
    <scope>NUCLEOTIDE SEQUENCE [LARGE SCALE GENOMIC DNA]</scope>
    <source>
        <strain evidence="3">S2</strain>
        <tissue evidence="3">Leaf</tissue>
    </source>
</reference>
<evidence type="ECO:0000313" key="4">
    <source>
        <dbReference type="Proteomes" id="UP000327157"/>
    </source>
</evidence>
<keyword evidence="4" id="KW-1185">Reference proteome</keyword>
<dbReference type="EMBL" id="SMOL01000401">
    <property type="protein sequence ID" value="KAB2617920.1"/>
    <property type="molecule type" value="Genomic_DNA"/>
</dbReference>
<dbReference type="PANTHER" id="PTHR11697:SF230">
    <property type="entry name" value="ZINC FINGER, MYM DOMAIN CONTAINING 1"/>
    <property type="match status" value="1"/>
</dbReference>
<sequence>MNPSQHVDKVINRQSKEQILKKRLRLKATIECVRWLTFQACPFKGHDELVGSKNRGNFIELVKHTAKFNDKVAAVVLENAPNNAKYSSPMIQKKVLNILTNIVRRKIREEVGDGVFCILVDKAHDTAHREQMAIILRFVDNDDTTAPTLHKEIKKVLAFHELPINKLRGQGYDGVSNMRGQWNGLQSLFIKECSFAYYVHFVIWLFFSALGSIVNVITTSPKLCDLIRDASCTVLENIKNDKSATHSLRGEATGAYNAIRYFEFTFILHLFLFCKKHDVNMPDMNAQYKVGTGRSCQQTDHITFEHHYHIDIFNNVIDFQLAELNSRFSEEAMELLILSSGSEPGETFKAFNIDHICKLAEKFYPLDFTNKELHTFRCELKIYESDVPHHLVFQKMSTTSELCRGLVETKRSKGII</sequence>
<dbReference type="OrthoDB" id="1163309at2759"/>
<dbReference type="InterPro" id="IPR055298">
    <property type="entry name" value="AtLOH3-like"/>
</dbReference>
<evidence type="ECO:0000313" key="3">
    <source>
        <dbReference type="EMBL" id="KAB2617920.1"/>
    </source>
</evidence>
<accession>A0A5N5GXT4</accession>
<feature type="transmembrane region" description="Helical" evidence="1">
    <location>
        <begin position="195"/>
        <end position="218"/>
    </location>
</feature>
<name>A0A5N5GXT4_9ROSA</name>
<evidence type="ECO:0000256" key="1">
    <source>
        <dbReference type="SAM" id="Phobius"/>
    </source>
</evidence>
<gene>
    <name evidence="3" type="ORF">D8674_013789</name>
</gene>
<dbReference type="InterPro" id="IPR025398">
    <property type="entry name" value="DUF4371"/>
</dbReference>
<feature type="domain" description="DUF4371" evidence="2">
    <location>
        <begin position="4"/>
        <end position="184"/>
    </location>
</feature>
<organism evidence="3 4">
    <name type="scientific">Pyrus ussuriensis x Pyrus communis</name>
    <dbReference type="NCBI Taxonomy" id="2448454"/>
    <lineage>
        <taxon>Eukaryota</taxon>
        <taxon>Viridiplantae</taxon>
        <taxon>Streptophyta</taxon>
        <taxon>Embryophyta</taxon>
        <taxon>Tracheophyta</taxon>
        <taxon>Spermatophyta</taxon>
        <taxon>Magnoliopsida</taxon>
        <taxon>eudicotyledons</taxon>
        <taxon>Gunneridae</taxon>
        <taxon>Pentapetalae</taxon>
        <taxon>rosids</taxon>
        <taxon>fabids</taxon>
        <taxon>Rosales</taxon>
        <taxon>Rosaceae</taxon>
        <taxon>Amygdaloideae</taxon>
        <taxon>Maleae</taxon>
        <taxon>Pyrus</taxon>
    </lineage>
</organism>
<proteinExistence type="predicted"/>
<evidence type="ECO:0000259" key="2">
    <source>
        <dbReference type="Pfam" id="PF14291"/>
    </source>
</evidence>
<dbReference type="Proteomes" id="UP000327157">
    <property type="component" value="Chromosome 15"/>
</dbReference>
<keyword evidence="1" id="KW-0812">Transmembrane</keyword>
<comment type="caution">
    <text evidence="3">The sequence shown here is derived from an EMBL/GenBank/DDBJ whole genome shotgun (WGS) entry which is preliminary data.</text>
</comment>